<reference evidence="1" key="1">
    <citation type="submission" date="2018-01" db="EMBL/GenBank/DDBJ databases">
        <authorList>
            <person name="Yu X.-D."/>
        </authorList>
    </citation>
    <scope>NUCLEOTIDE SEQUENCE</scope>
    <source>
        <strain evidence="1">ZX-21</strain>
    </source>
</reference>
<name>A0A2S4HEX6_9GAMM</name>
<proteinExistence type="predicted"/>
<dbReference type="AlphaFoldDB" id="A0A2S4HEX6"/>
<organism evidence="1 2">
    <name type="scientific">Zhongshania marina</name>
    <dbReference type="NCBI Taxonomy" id="2304603"/>
    <lineage>
        <taxon>Bacteria</taxon>
        <taxon>Pseudomonadati</taxon>
        <taxon>Pseudomonadota</taxon>
        <taxon>Gammaproteobacteria</taxon>
        <taxon>Cellvibrionales</taxon>
        <taxon>Spongiibacteraceae</taxon>
        <taxon>Zhongshania</taxon>
    </lineage>
</organism>
<evidence type="ECO:0000313" key="1">
    <source>
        <dbReference type="EMBL" id="POP52241.1"/>
    </source>
</evidence>
<sequence>MDEMGTNFSIQADLPEIVYQDDKVLIRLETSGELIRYNGAYNLSAKMCSKLPHKEHATIR</sequence>
<dbReference type="Proteomes" id="UP000237222">
    <property type="component" value="Unassembled WGS sequence"/>
</dbReference>
<protein>
    <submittedName>
        <fullName evidence="1">Uncharacterized protein</fullName>
    </submittedName>
</protein>
<accession>A0A2S4HEX6</accession>
<gene>
    <name evidence="1" type="ORF">C0068_12730</name>
</gene>
<comment type="caution">
    <text evidence="1">The sequence shown here is derived from an EMBL/GenBank/DDBJ whole genome shotgun (WGS) entry which is preliminary data.</text>
</comment>
<dbReference type="EMBL" id="PQGG01000030">
    <property type="protein sequence ID" value="POP52241.1"/>
    <property type="molecule type" value="Genomic_DNA"/>
</dbReference>
<evidence type="ECO:0000313" key="2">
    <source>
        <dbReference type="Proteomes" id="UP000237222"/>
    </source>
</evidence>